<reference evidence="1 2" key="1">
    <citation type="submission" date="2015-02" db="EMBL/GenBank/DDBJ databases">
        <title>Single-cell genomics of uncultivated deep-branching MTB reveals a conserved set of magnetosome genes.</title>
        <authorList>
            <person name="Kolinko S."/>
            <person name="Richter M."/>
            <person name="Glockner F.O."/>
            <person name="Brachmann A."/>
            <person name="Schuler D."/>
        </authorList>
    </citation>
    <scope>NUCLEOTIDE SEQUENCE [LARGE SCALE GENOMIC DNA]</scope>
    <source>
        <strain evidence="1">TM-1</strain>
    </source>
</reference>
<proteinExistence type="predicted"/>
<name>A0A0F3H043_9BACT</name>
<evidence type="ECO:0000313" key="2">
    <source>
        <dbReference type="Proteomes" id="UP000033423"/>
    </source>
</evidence>
<comment type="caution">
    <text evidence="1">The sequence shown here is derived from an EMBL/GenBank/DDBJ whole genome shotgun (WGS) entry which is preliminary data.</text>
</comment>
<protein>
    <submittedName>
        <fullName evidence="1">Lipoprotein</fullName>
    </submittedName>
</protein>
<keyword evidence="2" id="KW-1185">Reference proteome</keyword>
<organism evidence="1 2">
    <name type="scientific">Candidatus Magnetobacterium bavaricum</name>
    <dbReference type="NCBI Taxonomy" id="29290"/>
    <lineage>
        <taxon>Bacteria</taxon>
        <taxon>Pseudomonadati</taxon>
        <taxon>Nitrospirota</taxon>
        <taxon>Thermodesulfovibrionia</taxon>
        <taxon>Thermodesulfovibrionales</taxon>
        <taxon>Candidatus Magnetobacteriaceae</taxon>
        <taxon>Candidatus Magnetobacterium</taxon>
    </lineage>
</organism>
<dbReference type="EMBL" id="LACI01000661">
    <property type="protein sequence ID" value="KJU86288.1"/>
    <property type="molecule type" value="Genomic_DNA"/>
</dbReference>
<dbReference type="PROSITE" id="PS51257">
    <property type="entry name" value="PROKAR_LIPOPROTEIN"/>
    <property type="match status" value="1"/>
</dbReference>
<keyword evidence="1" id="KW-0449">Lipoprotein</keyword>
<gene>
    <name evidence="1" type="ORF">MBAV_001523</name>
</gene>
<evidence type="ECO:0000313" key="1">
    <source>
        <dbReference type="EMBL" id="KJU86288.1"/>
    </source>
</evidence>
<accession>A0A0F3H043</accession>
<sequence length="145" mass="16546">MRFVGRLFMKKVLLVLLFVLLSCGKSEVKVTPDESKIAGSAMEVIQQIRQMYQDHNKSALKELSTQEGYLGYLSATKDFDTASLTFTSKWVDVKDSTVEVNVTWKGSWKKGDTVSNEKGLCTFVLTRQPMKLLQILRENPFNYPR</sequence>
<dbReference type="Proteomes" id="UP000033423">
    <property type="component" value="Unassembled WGS sequence"/>
</dbReference>
<dbReference type="AlphaFoldDB" id="A0A0F3H043"/>